<dbReference type="Pfam" id="PF02517">
    <property type="entry name" value="Rce1-like"/>
    <property type="match status" value="1"/>
</dbReference>
<evidence type="ECO:0000256" key="1">
    <source>
        <dbReference type="ARBA" id="ARBA00009067"/>
    </source>
</evidence>
<dbReference type="GO" id="GO:0008237">
    <property type="term" value="F:metallopeptidase activity"/>
    <property type="evidence" value="ECO:0007669"/>
    <property type="project" value="UniProtKB-KW"/>
</dbReference>
<gene>
    <name evidence="4" type="ORF">LPA65_01850</name>
</gene>
<dbReference type="GO" id="GO:0080120">
    <property type="term" value="P:CAAX-box protein maturation"/>
    <property type="evidence" value="ECO:0007669"/>
    <property type="project" value="UniProtKB-ARBA"/>
</dbReference>
<dbReference type="AlphaFoldDB" id="A0AAN1PYY0"/>
<dbReference type="EMBL" id="CP032751">
    <property type="protein sequence ID" value="AYJ34595.1"/>
    <property type="molecule type" value="Genomic_DNA"/>
</dbReference>
<evidence type="ECO:0000313" key="5">
    <source>
        <dbReference type="Proteomes" id="UP000281644"/>
    </source>
</evidence>
<reference evidence="4 5" key="1">
    <citation type="submission" date="2018-10" db="EMBL/GenBank/DDBJ databases">
        <title>Genome sequencing of Lactobacillus species.</title>
        <authorList>
            <person name="Baek C."/>
            <person name="Yi H."/>
        </authorList>
    </citation>
    <scope>NUCLEOTIDE SEQUENCE [LARGE SCALE GENOMIC DNA]</scope>
    <source>
        <strain evidence="4 5">DSM 16365</strain>
    </source>
</reference>
<keyword evidence="4" id="KW-0482">Metalloprotease</keyword>
<feature type="transmembrane region" description="Helical" evidence="2">
    <location>
        <begin position="12"/>
        <end position="33"/>
    </location>
</feature>
<feature type="transmembrane region" description="Helical" evidence="2">
    <location>
        <begin position="210"/>
        <end position="228"/>
    </location>
</feature>
<feature type="transmembrane region" description="Helical" evidence="2">
    <location>
        <begin position="161"/>
        <end position="180"/>
    </location>
</feature>
<organism evidence="4 5">
    <name type="scientific">Lactiplantibacillus argentoratensis</name>
    <dbReference type="NCBI Taxonomy" id="271881"/>
    <lineage>
        <taxon>Bacteria</taxon>
        <taxon>Bacillati</taxon>
        <taxon>Bacillota</taxon>
        <taxon>Bacilli</taxon>
        <taxon>Lactobacillales</taxon>
        <taxon>Lactobacillaceae</taxon>
        <taxon>Lactiplantibacillus</taxon>
    </lineage>
</organism>
<proteinExistence type="inferred from homology"/>
<dbReference type="KEGG" id="larg:LPA65_01850"/>
<keyword evidence="4" id="KW-0645">Protease</keyword>
<keyword evidence="2" id="KW-0472">Membrane</keyword>
<dbReference type="GO" id="GO:0004175">
    <property type="term" value="F:endopeptidase activity"/>
    <property type="evidence" value="ECO:0007669"/>
    <property type="project" value="UniProtKB-ARBA"/>
</dbReference>
<evidence type="ECO:0000259" key="3">
    <source>
        <dbReference type="Pfam" id="PF02517"/>
    </source>
</evidence>
<dbReference type="InterPro" id="IPR003675">
    <property type="entry name" value="Rce1/LyrA-like_dom"/>
</dbReference>
<feature type="transmembrane region" description="Helical" evidence="2">
    <location>
        <begin position="80"/>
        <end position="99"/>
    </location>
</feature>
<comment type="similarity">
    <text evidence="1">Belongs to the UPF0177 family.</text>
</comment>
<feature type="transmembrane region" description="Helical" evidence="2">
    <location>
        <begin position="39"/>
        <end position="60"/>
    </location>
</feature>
<keyword evidence="2" id="KW-0812">Transmembrane</keyword>
<dbReference type="PANTHER" id="PTHR36435:SF1">
    <property type="entry name" value="CAAX AMINO TERMINAL PROTEASE FAMILY PROTEIN"/>
    <property type="match status" value="1"/>
</dbReference>
<feature type="transmembrane region" description="Helical" evidence="2">
    <location>
        <begin position="119"/>
        <end position="140"/>
    </location>
</feature>
<feature type="domain" description="CAAX prenyl protease 2/Lysostaphin resistance protein A-like" evidence="3">
    <location>
        <begin position="126"/>
        <end position="220"/>
    </location>
</feature>
<dbReference type="PANTHER" id="PTHR36435">
    <property type="entry name" value="SLR1288 PROTEIN"/>
    <property type="match status" value="1"/>
</dbReference>
<dbReference type="RefSeq" id="WP_015825127.1">
    <property type="nucleotide sequence ID" value="NZ_BJZD01000078.1"/>
</dbReference>
<name>A0AAN1PYY0_9LACO</name>
<dbReference type="Proteomes" id="UP000281644">
    <property type="component" value="Chromosome"/>
</dbReference>
<dbReference type="InterPro" id="IPR052710">
    <property type="entry name" value="CAAX_protease"/>
</dbReference>
<feature type="transmembrane region" description="Helical" evidence="2">
    <location>
        <begin position="186"/>
        <end position="203"/>
    </location>
</feature>
<protein>
    <submittedName>
        <fullName evidence="4">CPBP family intramembrane metalloprotease</fullName>
    </submittedName>
</protein>
<evidence type="ECO:0000313" key="4">
    <source>
        <dbReference type="EMBL" id="AYJ34595.1"/>
    </source>
</evidence>
<accession>A0AAN1PYY0</accession>
<keyword evidence="4" id="KW-0378">Hydrolase</keyword>
<sequence>MAHSNKQFIINLVIASLISLALVSFSMAPAYLFLIKNNWLMITIGFVIYALEAWGLYWLYRHTARVRHYQVATLKSRVNIAQLGTVIIAMLTMVVLIIVDLKLSAMLNIPETSNSRSLAWMLGEAPLPMIVSVVIFSPICEELIFRGIFFSYALTNQYNHRNYQMIAVVINSLIFASVHVDANWEPWIYYTLMGGILGTTYLLAKRDIRLNILVHMGTNLAVFALAAMS</sequence>
<evidence type="ECO:0000256" key="2">
    <source>
        <dbReference type="SAM" id="Phobius"/>
    </source>
</evidence>
<keyword evidence="2" id="KW-1133">Transmembrane helix</keyword>